<evidence type="ECO:0000313" key="1">
    <source>
        <dbReference type="EMBL" id="GIY11365.1"/>
    </source>
</evidence>
<proteinExistence type="predicted"/>
<keyword evidence="2" id="KW-1185">Reference proteome</keyword>
<dbReference type="Proteomes" id="UP001054837">
    <property type="component" value="Unassembled WGS sequence"/>
</dbReference>
<accession>A0AAV4QQ90</accession>
<reference evidence="1 2" key="1">
    <citation type="submission" date="2021-06" db="EMBL/GenBank/DDBJ databases">
        <title>Caerostris darwini draft genome.</title>
        <authorList>
            <person name="Kono N."/>
            <person name="Arakawa K."/>
        </authorList>
    </citation>
    <scope>NUCLEOTIDE SEQUENCE [LARGE SCALE GENOMIC DNA]</scope>
</reference>
<dbReference type="EMBL" id="BPLQ01004902">
    <property type="protein sequence ID" value="GIY11365.1"/>
    <property type="molecule type" value="Genomic_DNA"/>
</dbReference>
<gene>
    <name evidence="1" type="ORF">CDAR_535651</name>
</gene>
<sequence>MTANQPLKCNPVILRLEAWQRSHYLTDSTGSSIANQECDENNCDRWSVKDMAPDGIPSPLWFSGDATDNFHHLLLMRRFPFTLMQEDSFLFFFF</sequence>
<comment type="caution">
    <text evidence="1">The sequence shown here is derived from an EMBL/GenBank/DDBJ whole genome shotgun (WGS) entry which is preliminary data.</text>
</comment>
<dbReference type="AlphaFoldDB" id="A0AAV4QQ90"/>
<evidence type="ECO:0000313" key="2">
    <source>
        <dbReference type="Proteomes" id="UP001054837"/>
    </source>
</evidence>
<name>A0AAV4QQ90_9ARAC</name>
<organism evidence="1 2">
    <name type="scientific">Caerostris darwini</name>
    <dbReference type="NCBI Taxonomy" id="1538125"/>
    <lineage>
        <taxon>Eukaryota</taxon>
        <taxon>Metazoa</taxon>
        <taxon>Ecdysozoa</taxon>
        <taxon>Arthropoda</taxon>
        <taxon>Chelicerata</taxon>
        <taxon>Arachnida</taxon>
        <taxon>Araneae</taxon>
        <taxon>Araneomorphae</taxon>
        <taxon>Entelegynae</taxon>
        <taxon>Araneoidea</taxon>
        <taxon>Araneidae</taxon>
        <taxon>Caerostris</taxon>
    </lineage>
</organism>
<protein>
    <submittedName>
        <fullName evidence="1">Uncharacterized protein</fullName>
    </submittedName>
</protein>